<reference evidence="2" key="2">
    <citation type="submission" date="2012-07" db="EMBL/GenBank/DDBJ databases">
        <title>Complete genome sequence of 'Candidatus Mycoplasma haemolamae'.</title>
        <authorList>
            <person name="Guimaraes A.M.S."/>
            <person name="Toth B."/>
            <person name="Santos A.P."/>
            <person name="Nascimento N.C."/>
            <person name="Sojka J.E."/>
            <person name="Messick J.B."/>
        </authorList>
    </citation>
    <scope>NUCLEOTIDE SEQUENCE [LARGE SCALE GENOMIC DNA]</scope>
    <source>
        <strain evidence="2">Purdue</strain>
    </source>
</reference>
<gene>
    <name evidence="1" type="ordered locus">MHLP_03135</name>
</gene>
<keyword evidence="2" id="KW-1185">Reference proteome</keyword>
<name>I7C6Q0_MYCHA</name>
<dbReference type="PATRIC" id="fig|1212765.3.peg.709"/>
<dbReference type="STRING" id="1212765.MHLP_03135"/>
<evidence type="ECO:0000313" key="1">
    <source>
        <dbReference type="EMBL" id="AFO52207.1"/>
    </source>
</evidence>
<dbReference type="EMBL" id="CP003731">
    <property type="protein sequence ID" value="AFO52207.1"/>
    <property type="molecule type" value="Genomic_DNA"/>
</dbReference>
<sequence length="188" mass="19274">MESSEWLEPTEVVVASWADIAGSSWAGWLVGCTDRAWGDFSETGTVVTEVSGWLAGGLTSEVDLEDESSVLGFSATPSGLGGAISAEGHSELLDVSGAFPSNLGLGAEAEANGGIAVTGSLSAFNKGVALGPGSSSLAFSDSTTLGISGPRSWALTRVEPSSWLANTIGAETDWAWTEEFENPKGNRQ</sequence>
<reference evidence="1 2" key="1">
    <citation type="journal article" date="2012" name="J. Bacteriol.">
        <title>Genome Sequence of "Candidatus Mycoplasma haemolamae" Strain Purdue, a Red Blood Cell Pathogen of Alpacas (Vicugna pacos) and Llamas (Lama glama).</title>
        <authorList>
            <person name="Guimaraes A.M."/>
            <person name="Toth B."/>
            <person name="Santos A.P."/>
            <person name="do Nascimento N.C."/>
            <person name="Kritchevsky J.E."/>
            <person name="Messick J.B."/>
        </authorList>
    </citation>
    <scope>NUCLEOTIDE SEQUENCE [LARGE SCALE GENOMIC DNA]</scope>
    <source>
        <strain evidence="1 2">Purdue</strain>
    </source>
</reference>
<dbReference type="KEGG" id="mhl:MHLP_03135"/>
<proteinExistence type="predicted"/>
<organism evidence="1 2">
    <name type="scientific">Mycoplasma haematolamae (strain Purdue)</name>
    <dbReference type="NCBI Taxonomy" id="1212765"/>
    <lineage>
        <taxon>Bacteria</taxon>
        <taxon>Bacillati</taxon>
        <taxon>Mycoplasmatota</taxon>
        <taxon>Mollicutes</taxon>
        <taxon>Mycoplasmataceae</taxon>
        <taxon>Mycoplasma</taxon>
    </lineage>
</organism>
<accession>I7C6Q0</accession>
<protein>
    <submittedName>
        <fullName evidence="1">Uncharacterized protein</fullName>
    </submittedName>
</protein>
<dbReference type="Proteomes" id="UP000006502">
    <property type="component" value="Chromosome"/>
</dbReference>
<dbReference type="AlphaFoldDB" id="I7C6Q0"/>
<dbReference type="HOGENOM" id="CLU_1439617_0_0_14"/>
<evidence type="ECO:0000313" key="2">
    <source>
        <dbReference type="Proteomes" id="UP000006502"/>
    </source>
</evidence>